<evidence type="ECO:0000256" key="1">
    <source>
        <dbReference type="SAM" id="MobiDB-lite"/>
    </source>
</evidence>
<accession>A0A1E4S7A9</accession>
<protein>
    <submittedName>
        <fullName evidence="2">Uncharacterized protein</fullName>
    </submittedName>
</protein>
<dbReference type="GeneID" id="30988754"/>
<evidence type="ECO:0000313" key="5">
    <source>
        <dbReference type="Proteomes" id="UP000094389"/>
    </source>
</evidence>
<reference evidence="3 5" key="3">
    <citation type="journal article" date="2016" name="Proc. Natl. Acad. Sci. U.S.A.">
        <title>Comparative genomics of biotechnologically important yeasts.</title>
        <authorList>
            <person name="Riley R."/>
            <person name="Haridas S."/>
            <person name="Wolfe K.H."/>
            <person name="Lopes M.R."/>
            <person name="Hittinger C.T."/>
            <person name="Goeker M."/>
            <person name="Salamov A.A."/>
            <person name="Wisecaver J.H."/>
            <person name="Long T.M."/>
            <person name="Calvey C.H."/>
            <person name="Aerts A.L."/>
            <person name="Barry K.W."/>
            <person name="Choi C."/>
            <person name="Clum A."/>
            <person name="Coughlan A.Y."/>
            <person name="Deshpande S."/>
            <person name="Douglass A.P."/>
            <person name="Hanson S.J."/>
            <person name="Klenk H.-P."/>
            <person name="LaButti K.M."/>
            <person name="Lapidus A."/>
            <person name="Lindquist E.A."/>
            <person name="Lipzen A.M."/>
            <person name="Meier-Kolthoff J.P."/>
            <person name="Ohm R.A."/>
            <person name="Otillar R.P."/>
            <person name="Pangilinan J.L."/>
            <person name="Peng Y."/>
            <person name="Rokas A."/>
            <person name="Rosa C.A."/>
            <person name="Scheuner C."/>
            <person name="Sibirny A.A."/>
            <person name="Slot J.C."/>
            <person name="Stielow J.B."/>
            <person name="Sun H."/>
            <person name="Kurtzman C.P."/>
            <person name="Blackwell M."/>
            <person name="Grigoriev I.V."/>
            <person name="Jeffries T.W."/>
        </authorList>
    </citation>
    <scope>NUCLEOTIDE SEQUENCE [LARGE SCALE GENOMIC DNA]</scope>
    <source>
        <strain evidence="5">ATCC 18201 / CBS 1600 / BCRC 20928 / JCM 3617 / NBRC 0987 / NRRL Y-1542</strain>
        <strain evidence="3">NRRL Y-1542</strain>
    </source>
</reference>
<dbReference type="AlphaFoldDB" id="A0A0H5C3M9"/>
<name>A0A0H5C3M9_CYBJN</name>
<dbReference type="GO" id="GO:0010106">
    <property type="term" value="P:cellular response to iron ion starvation"/>
    <property type="evidence" value="ECO:0007669"/>
    <property type="project" value="InterPro"/>
</dbReference>
<reference evidence="2" key="1">
    <citation type="submission" date="2014-12" db="EMBL/GenBank/DDBJ databases">
        <authorList>
            <person name="Jaenicke S."/>
        </authorList>
    </citation>
    <scope>NUCLEOTIDE SEQUENCE [LARGE SCALE GENOMIC DNA]</scope>
    <source>
        <strain evidence="2">CBS1600</strain>
    </source>
</reference>
<dbReference type="Proteomes" id="UP000094389">
    <property type="component" value="Unassembled WGS sequence"/>
</dbReference>
<organism evidence="2 4">
    <name type="scientific">Cyberlindnera jadinii (strain ATCC 18201 / CBS 1600 / BCRC 20928 / JCM 3617 / NBRC 0987 / NRRL Y-1542)</name>
    <name type="common">Torula yeast</name>
    <name type="synonym">Candida utilis</name>
    <dbReference type="NCBI Taxonomy" id="983966"/>
    <lineage>
        <taxon>Eukaryota</taxon>
        <taxon>Fungi</taxon>
        <taxon>Dikarya</taxon>
        <taxon>Ascomycota</taxon>
        <taxon>Saccharomycotina</taxon>
        <taxon>Saccharomycetes</taxon>
        <taxon>Phaffomycetales</taxon>
        <taxon>Phaffomycetaceae</taxon>
        <taxon>Cyberlindnera</taxon>
    </lineage>
</organism>
<keyword evidence="5" id="KW-1185">Reference proteome</keyword>
<proteinExistence type="predicted"/>
<evidence type="ECO:0000313" key="3">
    <source>
        <dbReference type="EMBL" id="ODV75370.1"/>
    </source>
</evidence>
<dbReference type="GO" id="GO:0000981">
    <property type="term" value="F:DNA-binding transcription factor activity, RNA polymerase II-specific"/>
    <property type="evidence" value="ECO:0007669"/>
    <property type="project" value="InterPro"/>
</dbReference>
<gene>
    <name evidence="2" type="ORF">BN1211_2885</name>
    <name evidence="3" type="ORF">CYBJADRAFT_166109</name>
</gene>
<evidence type="ECO:0000313" key="4">
    <source>
        <dbReference type="Proteomes" id="UP000038830"/>
    </source>
</evidence>
<dbReference type="Proteomes" id="UP000038830">
    <property type="component" value="Unassembled WGS sequence"/>
</dbReference>
<dbReference type="OMA" id="PWIHERL"/>
<sequence>MSFSVKVESDTDDHLDSKPIGLIQNNDDLLAALHPVPNFQNRDDIKPWLHEKLDSRGVCLVIERSDASKVVFKCKSIHRKSSVPRSAAKLVNGRVKRVRTHPEESCPFRLRVSYSVKQKIWSVTIIKPEHNPDICSNFGGSPVSANSSPTNRSTTKRSWTSAYTPASTTSPMMSIYGSPASTLTPASEMDSMEFDRFTKKQRQTYESPLSHIVDPLDPLQLPEDLSDLKYIEQQQQIHHLAFDMDNALPLIAPGAITLPRKNSLEIDDSEFDFGFSNNPTINQFEAERLFEMDIESKVSNMITSEDLFKTVYDDIPPEALESTIQSTTEEFIDQPTPSPSSSKLMKDNTLNINTDIQIEEDADSLMYLLSASNSNYTLEELENLDKAMGVDANDQFLLSMFHQNI</sequence>
<dbReference type="EMBL" id="KV453926">
    <property type="protein sequence ID" value="ODV75370.1"/>
    <property type="molecule type" value="Genomic_DNA"/>
</dbReference>
<feature type="compositionally biased region" description="Polar residues" evidence="1">
    <location>
        <begin position="143"/>
        <end position="157"/>
    </location>
</feature>
<dbReference type="RefSeq" id="XP_020072409.1">
    <property type="nucleotide sequence ID" value="XM_020214358.1"/>
</dbReference>
<accession>A0A0H5C3M9</accession>
<dbReference type="Pfam" id="PF08731">
    <property type="entry name" value="AFT"/>
    <property type="match status" value="1"/>
</dbReference>
<evidence type="ECO:0000313" key="2">
    <source>
        <dbReference type="EMBL" id="CEP22511.1"/>
    </source>
</evidence>
<dbReference type="InterPro" id="IPR014842">
    <property type="entry name" value="AFT"/>
</dbReference>
<dbReference type="OrthoDB" id="4068596at2759"/>
<reference evidence="4" key="2">
    <citation type="journal article" date="2015" name="J. Biotechnol.">
        <title>The structure of the Cyberlindnera jadinii genome and its relation to Candida utilis analyzed by the occurrence of single nucleotide polymorphisms.</title>
        <authorList>
            <person name="Rupp O."/>
            <person name="Brinkrolf K."/>
            <person name="Buerth C."/>
            <person name="Kunigo M."/>
            <person name="Schneider J."/>
            <person name="Jaenicke S."/>
            <person name="Goesmann A."/>
            <person name="Puehler A."/>
            <person name="Jaeger K.-E."/>
            <person name="Ernst J.F."/>
        </authorList>
    </citation>
    <scope>NUCLEOTIDE SEQUENCE [LARGE SCALE GENOMIC DNA]</scope>
    <source>
        <strain evidence="4">ATCC 18201 / CBS 1600 / BCRC 20928 / JCM 3617 / NBRC 0987 / NRRL Y-1542</strain>
    </source>
</reference>
<dbReference type="STRING" id="983966.A0A0H5C3M9"/>
<feature type="region of interest" description="Disordered" evidence="1">
    <location>
        <begin position="137"/>
        <end position="165"/>
    </location>
</feature>
<dbReference type="GO" id="GO:0045944">
    <property type="term" value="P:positive regulation of transcription by RNA polymerase II"/>
    <property type="evidence" value="ECO:0007669"/>
    <property type="project" value="InterPro"/>
</dbReference>
<dbReference type="EMBL" id="CDQK01000003">
    <property type="protein sequence ID" value="CEP22511.1"/>
    <property type="molecule type" value="Genomic_DNA"/>
</dbReference>